<keyword evidence="1" id="KW-0732">Signal</keyword>
<evidence type="ECO:0000313" key="2">
    <source>
        <dbReference type="EMBL" id="CAH0388045.1"/>
    </source>
</evidence>
<feature type="chain" id="PRO_5040285822" evidence="1">
    <location>
        <begin position="27"/>
        <end position="139"/>
    </location>
</feature>
<dbReference type="AlphaFoldDB" id="A0A9P0A8S8"/>
<evidence type="ECO:0000313" key="3">
    <source>
        <dbReference type="Proteomes" id="UP001152759"/>
    </source>
</evidence>
<organism evidence="2 3">
    <name type="scientific">Bemisia tabaci</name>
    <name type="common">Sweetpotato whitefly</name>
    <name type="synonym">Aleurodes tabaci</name>
    <dbReference type="NCBI Taxonomy" id="7038"/>
    <lineage>
        <taxon>Eukaryota</taxon>
        <taxon>Metazoa</taxon>
        <taxon>Ecdysozoa</taxon>
        <taxon>Arthropoda</taxon>
        <taxon>Hexapoda</taxon>
        <taxon>Insecta</taxon>
        <taxon>Pterygota</taxon>
        <taxon>Neoptera</taxon>
        <taxon>Paraneoptera</taxon>
        <taxon>Hemiptera</taxon>
        <taxon>Sternorrhyncha</taxon>
        <taxon>Aleyrodoidea</taxon>
        <taxon>Aleyrodidae</taxon>
        <taxon>Aleyrodinae</taxon>
        <taxon>Bemisia</taxon>
    </lineage>
</organism>
<protein>
    <submittedName>
        <fullName evidence="2">Uncharacterized protein</fullName>
    </submittedName>
</protein>
<proteinExistence type="predicted"/>
<sequence>MSQKKLRTLCSSCIFVSILLINNSQQMYVQRMNNQIDRMQQTFINLNVKCPWSSCTSRDDALERANRNCQAAFNYIKTLGEEEVGGCARAYDTRCQRDPPLAYHKGLECIGEYVPDRRYPRTVHKITLKECLERVKKNP</sequence>
<reference evidence="2" key="1">
    <citation type="submission" date="2021-12" db="EMBL/GenBank/DDBJ databases">
        <authorList>
            <person name="King R."/>
        </authorList>
    </citation>
    <scope>NUCLEOTIDE SEQUENCE</scope>
</reference>
<evidence type="ECO:0000256" key="1">
    <source>
        <dbReference type="SAM" id="SignalP"/>
    </source>
</evidence>
<name>A0A9P0A8S8_BEMTA</name>
<accession>A0A9P0A8S8</accession>
<dbReference type="EMBL" id="OU963865">
    <property type="protein sequence ID" value="CAH0388045.1"/>
    <property type="molecule type" value="Genomic_DNA"/>
</dbReference>
<feature type="signal peptide" evidence="1">
    <location>
        <begin position="1"/>
        <end position="26"/>
    </location>
</feature>
<keyword evidence="3" id="KW-1185">Reference proteome</keyword>
<dbReference type="Proteomes" id="UP001152759">
    <property type="component" value="Chromosome 4"/>
</dbReference>
<dbReference type="KEGG" id="btab:109032853"/>
<gene>
    <name evidence="2" type="ORF">BEMITA_LOCUS6995</name>
</gene>